<dbReference type="STRING" id="1123357.SAMN02745244_03429"/>
<reference evidence="1 2" key="1">
    <citation type="submission" date="2016-11" db="EMBL/GenBank/DDBJ databases">
        <authorList>
            <person name="Jaros S."/>
            <person name="Januszkiewicz K."/>
            <person name="Wedrychowicz H."/>
        </authorList>
    </citation>
    <scope>NUCLEOTIDE SEQUENCE [LARGE SCALE GENOMIC DNA]</scope>
    <source>
        <strain evidence="1 2">DSM 12906</strain>
    </source>
</reference>
<organism evidence="1 2">
    <name type="scientific">Tessaracoccus bendigoensis DSM 12906</name>
    <dbReference type="NCBI Taxonomy" id="1123357"/>
    <lineage>
        <taxon>Bacteria</taxon>
        <taxon>Bacillati</taxon>
        <taxon>Actinomycetota</taxon>
        <taxon>Actinomycetes</taxon>
        <taxon>Propionibacteriales</taxon>
        <taxon>Propionibacteriaceae</taxon>
        <taxon>Tessaracoccus</taxon>
    </lineage>
</organism>
<evidence type="ECO:0008006" key="3">
    <source>
        <dbReference type="Google" id="ProtNLM"/>
    </source>
</evidence>
<dbReference type="Proteomes" id="UP000184512">
    <property type="component" value="Unassembled WGS sequence"/>
</dbReference>
<sequence length="333" mass="34921">MLSASRRHGIRFASAMMVGMCVGILSDCGLDSDTGRASDVTPSRSGPSAGLGWTVNESNVGLRALGLSCDELPRYSGPRVVPAGTVISGKRMDHGLDLSAGEIVIEGSCVRPIDSAPGMPIVGTTDYNRMLVAAGKITIRDSEIDGSLLDQKMAAQATGFIGVADLLRNYIHGLGSGIAIMNAGTERAVLVEHNYVTGLVAWGDPAVDGTHSDAFTVRDFDASVTPDRSLVVRNNRFDSDSGADTGAFFVQSYAGPIDNLVAEGNFLEGGGYQLGLNQTNYPYSNVRAVNNRFTGTGWGPAYVQGGPGWTQWEDNHLYDPTGSDAAGDIVAAP</sequence>
<accession>A0A1M6MR11</accession>
<dbReference type="SUPFAM" id="SSF51126">
    <property type="entry name" value="Pectin lyase-like"/>
    <property type="match status" value="1"/>
</dbReference>
<dbReference type="InterPro" id="IPR011050">
    <property type="entry name" value="Pectin_lyase_fold/virulence"/>
</dbReference>
<gene>
    <name evidence="1" type="ORF">SAMN02745244_03429</name>
</gene>
<evidence type="ECO:0000313" key="2">
    <source>
        <dbReference type="Proteomes" id="UP000184512"/>
    </source>
</evidence>
<name>A0A1M6MR11_9ACTN</name>
<protein>
    <recommendedName>
        <fullName evidence="3">Right handed beta helix region</fullName>
    </recommendedName>
</protein>
<dbReference type="Gene3D" id="2.160.20.10">
    <property type="entry name" value="Single-stranded right-handed beta-helix, Pectin lyase-like"/>
    <property type="match status" value="1"/>
</dbReference>
<evidence type="ECO:0000313" key="1">
    <source>
        <dbReference type="EMBL" id="SHJ85800.1"/>
    </source>
</evidence>
<dbReference type="InterPro" id="IPR012334">
    <property type="entry name" value="Pectin_lyas_fold"/>
</dbReference>
<dbReference type="EMBL" id="FQZG01000094">
    <property type="protein sequence ID" value="SHJ85800.1"/>
    <property type="molecule type" value="Genomic_DNA"/>
</dbReference>
<keyword evidence="2" id="KW-1185">Reference proteome</keyword>
<proteinExistence type="predicted"/>
<dbReference type="AlphaFoldDB" id="A0A1M6MR11"/>